<dbReference type="Pfam" id="PF00211">
    <property type="entry name" value="Guanylate_cyc"/>
    <property type="match status" value="1"/>
</dbReference>
<dbReference type="InterPro" id="IPR001054">
    <property type="entry name" value="A/G_cyclase"/>
</dbReference>
<feature type="transmembrane region" description="Helical" evidence="3">
    <location>
        <begin position="23"/>
        <end position="46"/>
    </location>
</feature>
<dbReference type="EMBL" id="SLVU01000010">
    <property type="protein sequence ID" value="TCN29445.1"/>
    <property type="molecule type" value="Genomic_DNA"/>
</dbReference>
<name>A0A4R2BRI5_9HYPH</name>
<protein>
    <submittedName>
        <fullName evidence="5">Adenylate cyclase</fullName>
    </submittedName>
</protein>
<dbReference type="GO" id="GO:0004016">
    <property type="term" value="F:adenylate cyclase activity"/>
    <property type="evidence" value="ECO:0007669"/>
    <property type="project" value="UniProtKB-ARBA"/>
</dbReference>
<proteinExistence type="predicted"/>
<keyword evidence="3" id="KW-0812">Transmembrane</keyword>
<dbReference type="RefSeq" id="WP_132076812.1">
    <property type="nucleotide sequence ID" value="NZ_SLVU01000010.1"/>
</dbReference>
<dbReference type="InterPro" id="IPR050697">
    <property type="entry name" value="Adenylyl/Guanylyl_Cyclase_3/4"/>
</dbReference>
<feature type="region of interest" description="Disordered" evidence="2">
    <location>
        <begin position="654"/>
        <end position="685"/>
    </location>
</feature>
<accession>A0A4R2BRI5</accession>
<feature type="domain" description="Guanylate cyclase" evidence="4">
    <location>
        <begin position="416"/>
        <end position="556"/>
    </location>
</feature>
<evidence type="ECO:0000256" key="1">
    <source>
        <dbReference type="SAM" id="Coils"/>
    </source>
</evidence>
<dbReference type="PANTHER" id="PTHR43081">
    <property type="entry name" value="ADENYLATE CYCLASE, TERMINAL-DIFFERENTIATION SPECIFIC-RELATED"/>
    <property type="match status" value="1"/>
</dbReference>
<sequence length="685" mass="73209">MHARQSVSTTIDRIRQLPRRAKLAALTVFVSALVSLVSLTGSWSLADLRAYDYLSMLGRPELPEDGPIIVAIDEPSMAEIGSQWPWPRALHAQLIEALRRAGAKAIALDVIFAEPAAAPENDAALAAALGPDVVLAGDQTLIQTPQAEQLVRTEPLALFTQKGAQVGIASVNLSGDGTLRQIPPYPDGFAVTLATVAGADPEPPQVQTLIQTFGPARTYPTVSYYQALDPEKFLPEGTFRDRVVIVGLSLQNAPSIADGGVDAFATSDTVFSRGLVAGAEIQATIYDNLVHRLAIKTAGAPVSIPAILLAALAAALVVLKSTSWRTFGYGAFVLALILLASYGLMRFGHVFVSPLGPSLAFLGVAVGQAGIDYAEERRRRREITRAFSQYLSPALVERLAQDPSQLKLGGERRTLSILFCDVRGFTTIAEDMKDDPEGLTTLVNRLLTPLSEAVLNQAGTIDKYIGDCLMAFWNAPLDDPDHALHAVAAARDMLAALARVNAELEAEAKAAGRQPKMLRIGIGINTGECVVGNMGSARRFDYSALGDAVNLASRLEGASKDYGIPLLLGERTAALAAASFRVVEIDRITVKGRNTVSPVFTLAEGASEAALGRHLAYIEAKYRDPGGIDAAEFDALKSALPSLQHYYERERERFQPISSPVGEMPGRLEGGASARNTLQPHRPLL</sequence>
<reference evidence="5 6" key="1">
    <citation type="submission" date="2019-03" db="EMBL/GenBank/DDBJ databases">
        <title>Genomic Encyclopedia of Type Strains, Phase IV (KMG-V): Genome sequencing to study the core and pangenomes of soil and plant-associated prokaryotes.</title>
        <authorList>
            <person name="Whitman W."/>
        </authorList>
    </citation>
    <scope>NUCLEOTIDE SEQUENCE [LARGE SCALE GENOMIC DNA]</scope>
    <source>
        <strain evidence="5 6">23C40</strain>
    </source>
</reference>
<dbReference type="InterPro" id="IPR007890">
    <property type="entry name" value="CHASE2"/>
</dbReference>
<organism evidence="5 6">
    <name type="scientific">Sinorhizobium americanum</name>
    <dbReference type="NCBI Taxonomy" id="194963"/>
    <lineage>
        <taxon>Bacteria</taxon>
        <taxon>Pseudomonadati</taxon>
        <taxon>Pseudomonadota</taxon>
        <taxon>Alphaproteobacteria</taxon>
        <taxon>Hyphomicrobiales</taxon>
        <taxon>Rhizobiaceae</taxon>
        <taxon>Sinorhizobium/Ensifer group</taxon>
        <taxon>Sinorhizobium</taxon>
    </lineage>
</organism>
<evidence type="ECO:0000313" key="6">
    <source>
        <dbReference type="Proteomes" id="UP000295043"/>
    </source>
</evidence>
<dbReference type="PROSITE" id="PS50125">
    <property type="entry name" value="GUANYLATE_CYCLASE_2"/>
    <property type="match status" value="1"/>
</dbReference>
<evidence type="ECO:0000313" key="5">
    <source>
        <dbReference type="EMBL" id="TCN29445.1"/>
    </source>
</evidence>
<dbReference type="GO" id="GO:0006171">
    <property type="term" value="P:cAMP biosynthetic process"/>
    <property type="evidence" value="ECO:0007669"/>
    <property type="project" value="TreeGrafter"/>
</dbReference>
<keyword evidence="3" id="KW-0472">Membrane</keyword>
<keyword evidence="1" id="KW-0175">Coiled coil</keyword>
<comment type="caution">
    <text evidence="5">The sequence shown here is derived from an EMBL/GenBank/DDBJ whole genome shotgun (WGS) entry which is preliminary data.</text>
</comment>
<evidence type="ECO:0000256" key="2">
    <source>
        <dbReference type="SAM" id="MobiDB-lite"/>
    </source>
</evidence>
<evidence type="ECO:0000256" key="3">
    <source>
        <dbReference type="SAM" id="Phobius"/>
    </source>
</evidence>
<dbReference type="SUPFAM" id="SSF55073">
    <property type="entry name" value="Nucleotide cyclase"/>
    <property type="match status" value="1"/>
</dbReference>
<dbReference type="PANTHER" id="PTHR43081:SF1">
    <property type="entry name" value="ADENYLATE CYCLASE, TERMINAL-DIFFERENTIATION SPECIFIC"/>
    <property type="match status" value="1"/>
</dbReference>
<dbReference type="Pfam" id="PF05226">
    <property type="entry name" value="CHASE2"/>
    <property type="match status" value="1"/>
</dbReference>
<feature type="coiled-coil region" evidence="1">
    <location>
        <begin position="487"/>
        <end position="514"/>
    </location>
</feature>
<feature type="transmembrane region" description="Helical" evidence="3">
    <location>
        <begin position="298"/>
        <end position="319"/>
    </location>
</feature>
<dbReference type="GO" id="GO:0035556">
    <property type="term" value="P:intracellular signal transduction"/>
    <property type="evidence" value="ECO:0007669"/>
    <property type="project" value="InterPro"/>
</dbReference>
<dbReference type="CDD" id="cd07302">
    <property type="entry name" value="CHD"/>
    <property type="match status" value="1"/>
</dbReference>
<dbReference type="InterPro" id="IPR029787">
    <property type="entry name" value="Nucleotide_cyclase"/>
</dbReference>
<dbReference type="SMART" id="SM00044">
    <property type="entry name" value="CYCc"/>
    <property type="match status" value="1"/>
</dbReference>
<evidence type="ECO:0000259" key="4">
    <source>
        <dbReference type="PROSITE" id="PS50125"/>
    </source>
</evidence>
<dbReference type="AlphaFoldDB" id="A0A4R2BRI5"/>
<keyword evidence="3" id="KW-1133">Transmembrane helix</keyword>
<feature type="transmembrane region" description="Helical" evidence="3">
    <location>
        <begin position="326"/>
        <end position="345"/>
    </location>
</feature>
<dbReference type="Gene3D" id="3.30.70.1230">
    <property type="entry name" value="Nucleotide cyclase"/>
    <property type="match status" value="1"/>
</dbReference>
<dbReference type="Proteomes" id="UP000295043">
    <property type="component" value="Unassembled WGS sequence"/>
</dbReference>
<dbReference type="SMART" id="SM01080">
    <property type="entry name" value="CHASE2"/>
    <property type="match status" value="1"/>
</dbReference>
<gene>
    <name evidence="5" type="ORF">EV184_110109</name>
</gene>